<dbReference type="Gene3D" id="1.20.58.480">
    <property type="match status" value="1"/>
</dbReference>
<proteinExistence type="inferred from homology"/>
<keyword evidence="6" id="KW-1185">Reference proteome</keyword>
<dbReference type="GO" id="GO:0019441">
    <property type="term" value="P:L-tryptophan catabolic process to kynurenine"/>
    <property type="evidence" value="ECO:0007669"/>
    <property type="project" value="InterPro"/>
</dbReference>
<dbReference type="GO" id="GO:0046872">
    <property type="term" value="F:metal ion binding"/>
    <property type="evidence" value="ECO:0007669"/>
    <property type="project" value="UniProtKB-KW"/>
</dbReference>
<dbReference type="GO" id="GO:0005737">
    <property type="term" value="C:cytoplasm"/>
    <property type="evidence" value="ECO:0007669"/>
    <property type="project" value="TreeGrafter"/>
</dbReference>
<evidence type="ECO:0000313" key="6">
    <source>
        <dbReference type="Proteomes" id="UP000826661"/>
    </source>
</evidence>
<evidence type="ECO:0000256" key="3">
    <source>
        <dbReference type="ARBA" id="ARBA00023004"/>
    </source>
</evidence>
<dbReference type="AlphaFoldDB" id="A0A8G0PRI6"/>
<dbReference type="Proteomes" id="UP000826661">
    <property type="component" value="Chromosome VII"/>
</dbReference>
<dbReference type="SUPFAM" id="SSF140959">
    <property type="entry name" value="Indolic compounds 2,3-dioxygenase-like"/>
    <property type="match status" value="1"/>
</dbReference>
<name>A0A8G0PRI6_9HYPO</name>
<dbReference type="GO" id="GO:0033754">
    <property type="term" value="F:indoleamine 2,3-dioxygenase activity"/>
    <property type="evidence" value="ECO:0007669"/>
    <property type="project" value="TreeGrafter"/>
</dbReference>
<evidence type="ECO:0000256" key="4">
    <source>
        <dbReference type="PIRSR" id="PIRSR600898-1"/>
    </source>
</evidence>
<organism evidence="5 6">
    <name type="scientific">Trichoderma simmonsii</name>
    <dbReference type="NCBI Taxonomy" id="1491479"/>
    <lineage>
        <taxon>Eukaryota</taxon>
        <taxon>Fungi</taxon>
        <taxon>Dikarya</taxon>
        <taxon>Ascomycota</taxon>
        <taxon>Pezizomycotina</taxon>
        <taxon>Sordariomycetes</taxon>
        <taxon>Hypocreomycetidae</taxon>
        <taxon>Hypocreales</taxon>
        <taxon>Hypocreaceae</taxon>
        <taxon>Trichoderma</taxon>
    </lineage>
</organism>
<accession>A0A8G0PRI6</accession>
<dbReference type="Pfam" id="PF01231">
    <property type="entry name" value="IDO"/>
    <property type="match status" value="1"/>
</dbReference>
<keyword evidence="2 4" id="KW-0479">Metal-binding</keyword>
<evidence type="ECO:0000256" key="2">
    <source>
        <dbReference type="ARBA" id="ARBA00022723"/>
    </source>
</evidence>
<evidence type="ECO:0000256" key="1">
    <source>
        <dbReference type="ARBA" id="ARBA00007119"/>
    </source>
</evidence>
<dbReference type="PANTHER" id="PTHR28657">
    <property type="entry name" value="INDOLEAMINE 2,3-DIOXYGENASE"/>
    <property type="match status" value="1"/>
</dbReference>
<dbReference type="GO" id="GO:0020037">
    <property type="term" value="F:heme binding"/>
    <property type="evidence" value="ECO:0007669"/>
    <property type="project" value="InterPro"/>
</dbReference>
<dbReference type="PANTHER" id="PTHR28657:SF5">
    <property type="entry name" value="INDOLEAMINE 2,3-DIOXYGENASE"/>
    <property type="match status" value="1"/>
</dbReference>
<keyword evidence="3 4" id="KW-0408">Iron</keyword>
<evidence type="ECO:0008006" key="7">
    <source>
        <dbReference type="Google" id="ProtNLM"/>
    </source>
</evidence>
<dbReference type="InterPro" id="IPR037217">
    <property type="entry name" value="Trp/Indoleamine_2_3_dOase-like"/>
</dbReference>
<gene>
    <name evidence="5" type="ORF">H0G86_013081</name>
</gene>
<dbReference type="EMBL" id="CP075870">
    <property type="protein sequence ID" value="QYT06219.1"/>
    <property type="molecule type" value="Genomic_DNA"/>
</dbReference>
<sequence length="470" mass="52399">MSSQISPYKSAGGGTAALQGFQVDRRMGFLPPQMPLPRLPAACEAWEATLDAATSQRFKAAEQLIGLDGPQKFIEEGKALAWRKLVDKMPVLPIDNIKGCERELRRAHLVLTFMVQFYAHTTPPTEVFTIPRSLTVPLLGVSRELNHAPFVTYSDHDLHNWSLKDPHGQDAIPMRENIQPQLTLSGTTDEAGMYLVGLRMELKGAEALELLSLSTKEIEAANNIDVGRITTYLTQTTKVIEELKDILMTTKELVRPEIFFYAIRPWLVGADADKWGRKWVWEGKEEVENSEEMLTKVSSPTAGQSPLIPTLDAYLGIEEDDSKRSFLDRVRVYMDHRHEEYLQSLRLGKKTIRSFIQGIAKERGPNTPVVVAYNAAVQAMKSLRDAHLVIVTLYIIIPSRKMAKTSEMGAKLSIVDASLASGKTGDCLHEEGSGVNNEHVEEAAPMVHQVPELLKILKGFRDQTGKTCVE</sequence>
<keyword evidence="4" id="KW-0349">Heme</keyword>
<comment type="similarity">
    <text evidence="1">Belongs to the indoleamine 2,3-dioxygenase family.</text>
</comment>
<feature type="binding site" description="proximal binding residue" evidence="4">
    <location>
        <position position="387"/>
    </location>
    <ligand>
        <name>heme b</name>
        <dbReference type="ChEBI" id="CHEBI:60344"/>
    </ligand>
    <ligandPart>
        <name>Fe</name>
        <dbReference type="ChEBI" id="CHEBI:18248"/>
    </ligandPart>
</feature>
<reference evidence="5 6" key="1">
    <citation type="journal article" date="2021" name="BMC Genomics">
        <title>Telomere-to-telomere genome assembly of asparaginase-producing Trichoderma simmonsii.</title>
        <authorList>
            <person name="Chung D."/>
            <person name="Kwon Y.M."/>
            <person name="Yang Y."/>
        </authorList>
    </citation>
    <scope>NUCLEOTIDE SEQUENCE [LARGE SCALE GENOMIC DNA]</scope>
    <source>
        <strain evidence="5 6">GH-Sj1</strain>
    </source>
</reference>
<dbReference type="InterPro" id="IPR000898">
    <property type="entry name" value="Indolamine_dOase"/>
</dbReference>
<dbReference type="GO" id="GO:0034354">
    <property type="term" value="P:'de novo' NAD+ biosynthetic process from L-tryptophan"/>
    <property type="evidence" value="ECO:0007669"/>
    <property type="project" value="TreeGrafter"/>
</dbReference>
<evidence type="ECO:0000313" key="5">
    <source>
        <dbReference type="EMBL" id="QYT06219.1"/>
    </source>
</evidence>
<protein>
    <recommendedName>
        <fullName evidence="7">Indoleamine 2,3-dioxygenase</fullName>
    </recommendedName>
</protein>